<dbReference type="Gene3D" id="2.120.10.30">
    <property type="entry name" value="TolB, C-terminal domain"/>
    <property type="match status" value="1"/>
</dbReference>
<accession>A0A6N0HX07</accession>
<gene>
    <name evidence="1" type="ORF">HUE57_11135</name>
</gene>
<proteinExistence type="predicted"/>
<organism evidence="1 2">
    <name type="scientific">Candidatus Reidiella endopervernicosa</name>
    <dbReference type="NCBI Taxonomy" id="2738883"/>
    <lineage>
        <taxon>Bacteria</taxon>
        <taxon>Pseudomonadati</taxon>
        <taxon>Pseudomonadota</taxon>
        <taxon>Gammaproteobacteria</taxon>
        <taxon>Candidatus Reidiella</taxon>
    </lineage>
</organism>
<dbReference type="Proteomes" id="UP000509658">
    <property type="component" value="Chromosome"/>
</dbReference>
<dbReference type="AlphaFoldDB" id="A0A6N0HX07"/>
<sequence>MLVDEGKPQFTAEDEDRREYAAMLHVMNSDGSDIHQVSFNPSHDLDPTLLSSGKVLFSRWDNMGGRNAISLYTMRPDGGQLQLHYGAHSHNTGTDDTTVQFMRPREMPDGRLLSLIRPFNDTEDGGALIVIDTLNYIDNSGPTAANMGVLSGPAQTPATINSVSTLSGPSPGGRFRSAYPLDDGTERLLVSWSPCRLLEGTTIGPCSEAALADPDVVTAPPLYGLFIYDMSDDTQQPVVLPVEGVIFDEVVVAQPRDLPQVLYDDEGIDALLADEGVGESLFCESLFGHPSPSKQQKLNATIYAYGAPTVLRTLRNHLFAALHNSLSDSTPT</sequence>
<name>A0A6N0HX07_9GAMM</name>
<keyword evidence="2" id="KW-1185">Reference proteome</keyword>
<dbReference type="KEGG" id="rev:HUE57_11135"/>
<evidence type="ECO:0000313" key="2">
    <source>
        <dbReference type="Proteomes" id="UP000509658"/>
    </source>
</evidence>
<dbReference type="EMBL" id="CP054491">
    <property type="protein sequence ID" value="QKQ26777.1"/>
    <property type="molecule type" value="Genomic_DNA"/>
</dbReference>
<evidence type="ECO:0008006" key="3">
    <source>
        <dbReference type="Google" id="ProtNLM"/>
    </source>
</evidence>
<evidence type="ECO:0000313" key="1">
    <source>
        <dbReference type="EMBL" id="QKQ26777.1"/>
    </source>
</evidence>
<protein>
    <recommendedName>
        <fullName evidence="3">PD40 domain-containing protein</fullName>
    </recommendedName>
</protein>
<dbReference type="RefSeq" id="WP_174673179.1">
    <property type="nucleotide sequence ID" value="NZ_CP054491.1"/>
</dbReference>
<dbReference type="InterPro" id="IPR011042">
    <property type="entry name" value="6-blade_b-propeller_TolB-like"/>
</dbReference>
<reference evidence="1 2" key="1">
    <citation type="submission" date="2020-05" db="EMBL/GenBank/DDBJ databases">
        <title>Horizontal transmission and recombination maintain forever young bacterial symbiont genomes.</title>
        <authorList>
            <person name="Russell S.L."/>
            <person name="Pepper-Tunick E."/>
            <person name="Svedberg J."/>
            <person name="Byrne A."/>
            <person name="Ruelas Castillo J."/>
            <person name="Vollmers C."/>
            <person name="Beinart R.A."/>
            <person name="Corbett-Detig R."/>
        </authorList>
    </citation>
    <scope>NUCLEOTIDE SEQUENCE [LARGE SCALE GENOMIC DNA]</scope>
    <source>
        <strain evidence="1">Santa_Monica_outfall</strain>
    </source>
</reference>